<dbReference type="OrthoDB" id="156970at2"/>
<dbReference type="AlphaFoldDB" id="B9KXE0"/>
<dbReference type="SUPFAM" id="SSF56349">
    <property type="entry name" value="DNA breaking-rejoining enzymes"/>
    <property type="match status" value="1"/>
</dbReference>
<dbReference type="Gene3D" id="1.10.443.10">
    <property type="entry name" value="Intergrase catalytic core"/>
    <property type="match status" value="1"/>
</dbReference>
<dbReference type="EMBL" id="CP001275">
    <property type="protein sequence ID" value="ACM05924.1"/>
    <property type="molecule type" value="Genomic_DNA"/>
</dbReference>
<dbReference type="PANTHER" id="PTHR30349:SF91">
    <property type="entry name" value="INTA PROTEIN"/>
    <property type="match status" value="1"/>
</dbReference>
<accession>B9KXE0</accession>
<evidence type="ECO:0000259" key="5">
    <source>
        <dbReference type="PROSITE" id="PS51898"/>
    </source>
</evidence>
<dbReference type="CDD" id="cd01189">
    <property type="entry name" value="INT_ICEBs1_C_like"/>
    <property type="match status" value="1"/>
</dbReference>
<dbReference type="Gene3D" id="1.10.150.130">
    <property type="match status" value="1"/>
</dbReference>
<dbReference type="InterPro" id="IPR010998">
    <property type="entry name" value="Integrase_recombinase_N"/>
</dbReference>
<dbReference type="KEGG" id="tro:trd_0127"/>
<dbReference type="Pfam" id="PF00589">
    <property type="entry name" value="Phage_integrase"/>
    <property type="match status" value="1"/>
</dbReference>
<sequence length="316" mass="35006">MPCGRRTSLRPRTWAGYESIVRVRIIPALGRLPLDKVEPQVLQAFASQLLTQGLSVQSVQNTHPLLHRPFADAVKWGLLGRNPCDLVDLSRASRLQLRALTAPEVARLLATCADDPLGPLVTVAVLSGLRLRELLALQWGDIDWERSEPSVVRSLQRVRGQGLVVVPPKTAASRRRVPLSPLALEALRRQRRHQVEWRLAAGPTWAEGDWVFTSVRGVPLDPAETTRRFHRLLERAGLPHRRFHDLRHTTASLLLADGVHPKVVASILGHSTVQVTLDVYSRVTPGLARQAAERLQQLVANSIAHSALASREEGGR</sequence>
<dbReference type="STRING" id="309801.trd_0127"/>
<dbReference type="InterPro" id="IPR044068">
    <property type="entry name" value="CB"/>
</dbReference>
<dbReference type="HOGENOM" id="CLU_027562_17_1_0"/>
<reference evidence="7 8" key="1">
    <citation type="journal article" date="2009" name="PLoS ONE">
        <title>Complete genome sequence of the aerobic CO-oxidizing thermophile Thermomicrobium roseum.</title>
        <authorList>
            <person name="Wu D."/>
            <person name="Raymond J."/>
            <person name="Wu M."/>
            <person name="Chatterji S."/>
            <person name="Ren Q."/>
            <person name="Graham J.E."/>
            <person name="Bryant D.A."/>
            <person name="Robb F."/>
            <person name="Colman A."/>
            <person name="Tallon L.J."/>
            <person name="Badger J.H."/>
            <person name="Madupu R."/>
            <person name="Ward N.L."/>
            <person name="Eisen J.A."/>
        </authorList>
    </citation>
    <scope>NUCLEOTIDE SEQUENCE [LARGE SCALE GENOMIC DNA]</scope>
    <source>
        <strain evidence="8">ATCC 27502 / DSM 5159 / P-2</strain>
    </source>
</reference>
<keyword evidence="2 4" id="KW-0238">DNA-binding</keyword>
<dbReference type="InterPro" id="IPR050090">
    <property type="entry name" value="Tyrosine_recombinase_XerCD"/>
</dbReference>
<dbReference type="InterPro" id="IPR002104">
    <property type="entry name" value="Integrase_catalytic"/>
</dbReference>
<protein>
    <submittedName>
        <fullName evidence="7">Transposase</fullName>
    </submittedName>
</protein>
<dbReference type="GO" id="GO:0015074">
    <property type="term" value="P:DNA integration"/>
    <property type="evidence" value="ECO:0007669"/>
    <property type="project" value="UniProtKB-KW"/>
</dbReference>
<evidence type="ECO:0000313" key="8">
    <source>
        <dbReference type="Proteomes" id="UP000000447"/>
    </source>
</evidence>
<dbReference type="Proteomes" id="UP000000447">
    <property type="component" value="Chromosome"/>
</dbReference>
<evidence type="ECO:0000256" key="4">
    <source>
        <dbReference type="PROSITE-ProRule" id="PRU01248"/>
    </source>
</evidence>
<evidence type="ECO:0000313" key="7">
    <source>
        <dbReference type="EMBL" id="ACM05924.1"/>
    </source>
</evidence>
<organism evidence="7 8">
    <name type="scientific">Thermomicrobium roseum (strain ATCC 27502 / DSM 5159 / P-2)</name>
    <dbReference type="NCBI Taxonomy" id="309801"/>
    <lineage>
        <taxon>Bacteria</taxon>
        <taxon>Pseudomonadati</taxon>
        <taxon>Thermomicrobiota</taxon>
        <taxon>Thermomicrobia</taxon>
        <taxon>Thermomicrobiales</taxon>
        <taxon>Thermomicrobiaceae</taxon>
        <taxon>Thermomicrobium</taxon>
    </lineage>
</organism>
<dbReference type="GO" id="GO:0003677">
    <property type="term" value="F:DNA binding"/>
    <property type="evidence" value="ECO:0007669"/>
    <property type="project" value="UniProtKB-UniRule"/>
</dbReference>
<dbReference type="InterPro" id="IPR013762">
    <property type="entry name" value="Integrase-like_cat_sf"/>
</dbReference>
<name>B9KXE0_THERP</name>
<feature type="domain" description="Core-binding (CB)" evidence="6">
    <location>
        <begin position="1"/>
        <end position="74"/>
    </location>
</feature>
<dbReference type="eggNOG" id="COG0582">
    <property type="taxonomic scope" value="Bacteria"/>
</dbReference>
<dbReference type="InterPro" id="IPR011010">
    <property type="entry name" value="DNA_brk_join_enz"/>
</dbReference>
<dbReference type="InterPro" id="IPR004107">
    <property type="entry name" value="Integrase_SAM-like_N"/>
</dbReference>
<evidence type="ECO:0000256" key="1">
    <source>
        <dbReference type="ARBA" id="ARBA00022908"/>
    </source>
</evidence>
<dbReference type="PROSITE" id="PS51898">
    <property type="entry name" value="TYR_RECOMBINASE"/>
    <property type="match status" value="1"/>
</dbReference>
<dbReference type="PANTHER" id="PTHR30349">
    <property type="entry name" value="PHAGE INTEGRASE-RELATED"/>
    <property type="match status" value="1"/>
</dbReference>
<dbReference type="PROSITE" id="PS51900">
    <property type="entry name" value="CB"/>
    <property type="match status" value="1"/>
</dbReference>
<gene>
    <name evidence="7" type="ordered locus">trd_0127</name>
</gene>
<keyword evidence="8" id="KW-1185">Reference proteome</keyword>
<keyword evidence="1" id="KW-0229">DNA integration</keyword>
<evidence type="ECO:0000259" key="6">
    <source>
        <dbReference type="PROSITE" id="PS51900"/>
    </source>
</evidence>
<proteinExistence type="predicted"/>
<dbReference type="GO" id="GO:0006310">
    <property type="term" value="P:DNA recombination"/>
    <property type="evidence" value="ECO:0007669"/>
    <property type="project" value="UniProtKB-KW"/>
</dbReference>
<evidence type="ECO:0000256" key="2">
    <source>
        <dbReference type="ARBA" id="ARBA00023125"/>
    </source>
</evidence>
<dbReference type="Pfam" id="PF14659">
    <property type="entry name" value="Phage_int_SAM_3"/>
    <property type="match status" value="1"/>
</dbReference>
<dbReference type="RefSeq" id="WP_012641540.1">
    <property type="nucleotide sequence ID" value="NC_011959.1"/>
</dbReference>
<feature type="domain" description="Tyr recombinase" evidence="5">
    <location>
        <begin position="95"/>
        <end position="293"/>
    </location>
</feature>
<evidence type="ECO:0000256" key="3">
    <source>
        <dbReference type="ARBA" id="ARBA00023172"/>
    </source>
</evidence>
<keyword evidence="3" id="KW-0233">DNA recombination</keyword>